<dbReference type="EMBL" id="JAGINT010000001">
    <property type="protein sequence ID" value="MBP2349122.1"/>
    <property type="molecule type" value="Genomic_DNA"/>
</dbReference>
<keyword evidence="2" id="KW-1185">Reference proteome</keyword>
<dbReference type="Proteomes" id="UP000755585">
    <property type="component" value="Unassembled WGS sequence"/>
</dbReference>
<reference evidence="1 2" key="1">
    <citation type="submission" date="2021-03" db="EMBL/GenBank/DDBJ databases">
        <title>Sequencing the genomes of 1000 actinobacteria strains.</title>
        <authorList>
            <person name="Klenk H.-P."/>
        </authorList>
    </citation>
    <scope>NUCLEOTIDE SEQUENCE [LARGE SCALE GENOMIC DNA]</scope>
    <source>
        <strain evidence="1 2">DSM 18824</strain>
    </source>
</reference>
<dbReference type="RefSeq" id="WP_209692334.1">
    <property type="nucleotide sequence ID" value="NZ_BAAAVU010000028.1"/>
</dbReference>
<name>A0ABS4UBV0_9ACTN</name>
<organism evidence="1 2">
    <name type="scientific">Kribbella aluminosa</name>
    <dbReference type="NCBI Taxonomy" id="416017"/>
    <lineage>
        <taxon>Bacteria</taxon>
        <taxon>Bacillati</taxon>
        <taxon>Actinomycetota</taxon>
        <taxon>Actinomycetes</taxon>
        <taxon>Propionibacteriales</taxon>
        <taxon>Kribbellaceae</taxon>
        <taxon>Kribbella</taxon>
    </lineage>
</organism>
<evidence type="ECO:0000313" key="2">
    <source>
        <dbReference type="Proteomes" id="UP000755585"/>
    </source>
</evidence>
<proteinExistence type="predicted"/>
<accession>A0ABS4UBV0</accession>
<protein>
    <submittedName>
        <fullName evidence="1">Uncharacterized protein</fullName>
    </submittedName>
</protein>
<gene>
    <name evidence="1" type="ORF">JOF29_000205</name>
</gene>
<comment type="caution">
    <text evidence="1">The sequence shown here is derived from an EMBL/GenBank/DDBJ whole genome shotgun (WGS) entry which is preliminary data.</text>
</comment>
<sequence>MGTVKRDVDRYRPKERLPRGFLYLKLLPPLRSGLHAPFVADLCGDQSVPEPERRTTE</sequence>
<evidence type="ECO:0000313" key="1">
    <source>
        <dbReference type="EMBL" id="MBP2349122.1"/>
    </source>
</evidence>